<feature type="domain" description="Thioester reductase (TE)" evidence="2">
    <location>
        <begin position="16"/>
        <end position="50"/>
    </location>
</feature>
<evidence type="ECO:0000259" key="2">
    <source>
        <dbReference type="Pfam" id="PF07993"/>
    </source>
</evidence>
<dbReference type="Gene3D" id="3.40.50.720">
    <property type="entry name" value="NAD(P)-binding Rossmann-like Domain"/>
    <property type="match status" value="1"/>
</dbReference>
<accession>A0A8H8NX28</accession>
<reference evidence="3" key="1">
    <citation type="submission" date="2020-05" db="EMBL/GenBank/DDBJ databases">
        <title>Evolutionary and genomic comparisons of hybrid uninucleate and nonhybrid Rhizoctonia fungi.</title>
        <authorList>
            <person name="Li C."/>
            <person name="Chen X."/>
        </authorList>
    </citation>
    <scope>NUCLEOTIDE SEQUENCE</scope>
    <source>
        <strain evidence="3">AG-1 IA</strain>
    </source>
</reference>
<keyword evidence="1" id="KW-0812">Transmembrane</keyword>
<organism evidence="3 4">
    <name type="scientific">Rhizoctonia solani</name>
    <dbReference type="NCBI Taxonomy" id="456999"/>
    <lineage>
        <taxon>Eukaryota</taxon>
        <taxon>Fungi</taxon>
        <taxon>Dikarya</taxon>
        <taxon>Basidiomycota</taxon>
        <taxon>Agaricomycotina</taxon>
        <taxon>Agaricomycetes</taxon>
        <taxon>Cantharellales</taxon>
        <taxon>Ceratobasidiaceae</taxon>
        <taxon>Rhizoctonia</taxon>
    </lineage>
</organism>
<dbReference type="InterPro" id="IPR051783">
    <property type="entry name" value="NAD(P)-dependent_oxidoreduct"/>
</dbReference>
<name>A0A8H8NX28_9AGAM</name>
<dbReference type="PANTHER" id="PTHR48079">
    <property type="entry name" value="PROTEIN YEEZ"/>
    <property type="match status" value="1"/>
</dbReference>
<dbReference type="KEGG" id="rsx:RhiXN_09438"/>
<dbReference type="Proteomes" id="UP000650533">
    <property type="component" value="Chromosome 5"/>
</dbReference>
<dbReference type="EMBL" id="CP059662">
    <property type="protein sequence ID" value="QRW20463.1"/>
    <property type="molecule type" value="Genomic_DNA"/>
</dbReference>
<sequence length="203" mass="22388">MPEPLTMLPYPNTIFLTGATGYVGGSLLVSLVRTYSLAKITALVRNPEDLSAVSGVGHSVHAILGSHVDKELIIEEVSKAELVIQLSNPDDLLFIQSIVAGLKLHKERTGNRPLYFHATGTFTYADKITGELQREYVPWDDTEKPRLRDMVDIDAPHRIVDLEAIKVHEENIADVHLICPPTVYGVGTGPVRRTSTFIPYAMS</sequence>
<dbReference type="AlphaFoldDB" id="A0A8H8NX28"/>
<dbReference type="InterPro" id="IPR013120">
    <property type="entry name" value="FAR_NAD-bd"/>
</dbReference>
<dbReference type="GO" id="GO:0005737">
    <property type="term" value="C:cytoplasm"/>
    <property type="evidence" value="ECO:0007669"/>
    <property type="project" value="TreeGrafter"/>
</dbReference>
<dbReference type="InterPro" id="IPR036291">
    <property type="entry name" value="NAD(P)-bd_dom_sf"/>
</dbReference>
<proteinExistence type="predicted"/>
<dbReference type="Pfam" id="PF07993">
    <property type="entry name" value="NAD_binding_4"/>
    <property type="match status" value="1"/>
</dbReference>
<feature type="transmembrane region" description="Helical" evidence="1">
    <location>
        <begin position="12"/>
        <end position="32"/>
    </location>
</feature>
<dbReference type="GeneID" id="67031717"/>
<keyword evidence="1" id="KW-0472">Membrane</keyword>
<evidence type="ECO:0000313" key="3">
    <source>
        <dbReference type="EMBL" id="QRW20463.1"/>
    </source>
</evidence>
<protein>
    <submittedName>
        <fullName evidence="3">NAD(P)-binding protein</fullName>
    </submittedName>
</protein>
<keyword evidence="1" id="KW-1133">Transmembrane helix</keyword>
<dbReference type="RefSeq" id="XP_043180700.1">
    <property type="nucleotide sequence ID" value="XM_043329254.1"/>
</dbReference>
<gene>
    <name evidence="3" type="ORF">RhiXN_09438</name>
</gene>
<dbReference type="PANTHER" id="PTHR48079:SF6">
    <property type="entry name" value="NAD(P)-BINDING DOMAIN-CONTAINING PROTEIN-RELATED"/>
    <property type="match status" value="1"/>
</dbReference>
<evidence type="ECO:0000256" key="1">
    <source>
        <dbReference type="SAM" id="Phobius"/>
    </source>
</evidence>
<dbReference type="SUPFAM" id="SSF51735">
    <property type="entry name" value="NAD(P)-binding Rossmann-fold domains"/>
    <property type="match status" value="1"/>
</dbReference>
<dbReference type="GO" id="GO:0004029">
    <property type="term" value="F:aldehyde dehydrogenase (NAD+) activity"/>
    <property type="evidence" value="ECO:0007669"/>
    <property type="project" value="TreeGrafter"/>
</dbReference>
<evidence type="ECO:0000313" key="4">
    <source>
        <dbReference type="Proteomes" id="UP000650533"/>
    </source>
</evidence>